<dbReference type="InterPro" id="IPR048324">
    <property type="entry name" value="ZSWIM1-3_RNaseH-like"/>
</dbReference>
<evidence type="ECO:0000259" key="1">
    <source>
        <dbReference type="Pfam" id="PF21056"/>
    </source>
</evidence>
<proteinExistence type="predicted"/>
<accession>A0A8J5M357</accession>
<feature type="domain" description="ZSWIM1/3 RNaseH-like" evidence="1">
    <location>
        <begin position="2"/>
        <end position="32"/>
    </location>
</feature>
<sequence>DPTWDRVQAVVIDKDFVEWAVLERCLPQAKVLLCQFHAIISWKNLFIRRLYDLRITQRERLQSMFMQMQKR</sequence>
<feature type="non-terminal residue" evidence="2">
    <location>
        <position position="1"/>
    </location>
</feature>
<evidence type="ECO:0000313" key="2">
    <source>
        <dbReference type="EMBL" id="KAG6949312.1"/>
    </source>
</evidence>
<comment type="caution">
    <text evidence="2">The sequence shown here is derived from an EMBL/GenBank/DDBJ whole genome shotgun (WGS) entry which is preliminary data.</text>
</comment>
<name>A0A8J5M357_9STRA</name>
<evidence type="ECO:0000313" key="3">
    <source>
        <dbReference type="Proteomes" id="UP000709295"/>
    </source>
</evidence>
<gene>
    <name evidence="2" type="ORF">JG688_00014669</name>
</gene>
<dbReference type="EMBL" id="JAENGY010001439">
    <property type="protein sequence ID" value="KAG6949312.1"/>
    <property type="molecule type" value="Genomic_DNA"/>
</dbReference>
<dbReference type="AlphaFoldDB" id="A0A8J5M357"/>
<dbReference type="Pfam" id="PF21056">
    <property type="entry name" value="ZSWIM1-3_RNaseH-like"/>
    <property type="match status" value="1"/>
</dbReference>
<reference evidence="2" key="1">
    <citation type="submission" date="2021-01" db="EMBL/GenBank/DDBJ databases">
        <title>Phytophthora aleatoria, a newly-described species from Pinus radiata is distinct from Phytophthora cactorum isolates based on comparative genomics.</title>
        <authorList>
            <person name="Mcdougal R."/>
            <person name="Panda P."/>
            <person name="Williams N."/>
            <person name="Studholme D.J."/>
        </authorList>
    </citation>
    <scope>NUCLEOTIDE SEQUENCE</scope>
    <source>
        <strain evidence="2">NZFS 4037</strain>
    </source>
</reference>
<keyword evidence="3" id="KW-1185">Reference proteome</keyword>
<protein>
    <recommendedName>
        <fullName evidence="1">ZSWIM1/3 RNaseH-like domain-containing protein</fullName>
    </recommendedName>
</protein>
<dbReference type="Proteomes" id="UP000709295">
    <property type="component" value="Unassembled WGS sequence"/>
</dbReference>
<organism evidence="2 3">
    <name type="scientific">Phytophthora aleatoria</name>
    <dbReference type="NCBI Taxonomy" id="2496075"/>
    <lineage>
        <taxon>Eukaryota</taxon>
        <taxon>Sar</taxon>
        <taxon>Stramenopiles</taxon>
        <taxon>Oomycota</taxon>
        <taxon>Peronosporomycetes</taxon>
        <taxon>Peronosporales</taxon>
        <taxon>Peronosporaceae</taxon>
        <taxon>Phytophthora</taxon>
    </lineage>
</organism>